<feature type="domain" description="HTH cro/C1-type" evidence="2">
    <location>
        <begin position="7"/>
        <end position="61"/>
    </location>
</feature>
<name>A0ABN7TH95_9BACL</name>
<proteinExistence type="predicted"/>
<accession>A0ABN7TH95</accession>
<dbReference type="Pfam" id="PF07883">
    <property type="entry name" value="Cupin_2"/>
    <property type="match status" value="1"/>
</dbReference>
<dbReference type="RefSeq" id="WP_218097414.1">
    <property type="nucleotide sequence ID" value="NZ_CAJVCE010000002.1"/>
</dbReference>
<sequence>MQIGTTIRAIRQRRGITLGQLCEGTGLSQGFMSQVENNKTSPSLATLETIADYFNVPIAYLLLRQEERMSVVRKSERTFSLYRGVQIIEHLAEIGGLRMSITEIPPGSPADKETNEHEGLETHYVIKGKLSVGQGEDEYTVEEGDTFSWHASVPHWVTNAGEETAVLLIIVYNENYKKHR</sequence>
<comment type="caution">
    <text evidence="3">The sequence shown here is derived from an EMBL/GenBank/DDBJ whole genome shotgun (WGS) entry which is preliminary data.</text>
</comment>
<dbReference type="PANTHER" id="PTHR46797:SF2">
    <property type="entry name" value="TRANSCRIPTIONAL REGULATOR"/>
    <property type="match status" value="1"/>
</dbReference>
<evidence type="ECO:0000313" key="3">
    <source>
        <dbReference type="EMBL" id="CAG7624617.1"/>
    </source>
</evidence>
<reference evidence="3 4" key="1">
    <citation type="submission" date="2021-06" db="EMBL/GenBank/DDBJ databases">
        <authorList>
            <person name="Criscuolo A."/>
        </authorList>
    </citation>
    <scope>NUCLEOTIDE SEQUENCE [LARGE SCALE GENOMIC DNA]</scope>
    <source>
        <strain evidence="4">CIP 111802</strain>
    </source>
</reference>
<dbReference type="PROSITE" id="PS50943">
    <property type="entry name" value="HTH_CROC1"/>
    <property type="match status" value="1"/>
</dbReference>
<keyword evidence="4" id="KW-1185">Reference proteome</keyword>
<dbReference type="Pfam" id="PF01381">
    <property type="entry name" value="HTH_3"/>
    <property type="match status" value="1"/>
</dbReference>
<gene>
    <name evidence="3" type="primary">sutR</name>
    <name evidence="3" type="ORF">PAECIP111802_01083</name>
</gene>
<dbReference type="Proteomes" id="UP000730618">
    <property type="component" value="Unassembled WGS sequence"/>
</dbReference>
<dbReference type="InterPro" id="IPR050807">
    <property type="entry name" value="TransReg_Diox_bact_type"/>
</dbReference>
<dbReference type="PANTHER" id="PTHR46797">
    <property type="entry name" value="HTH-TYPE TRANSCRIPTIONAL REGULATOR"/>
    <property type="match status" value="1"/>
</dbReference>
<evidence type="ECO:0000313" key="4">
    <source>
        <dbReference type="Proteomes" id="UP000730618"/>
    </source>
</evidence>
<dbReference type="SMART" id="SM00530">
    <property type="entry name" value="HTH_XRE"/>
    <property type="match status" value="1"/>
</dbReference>
<dbReference type="CDD" id="cd02209">
    <property type="entry name" value="cupin_XRE_C"/>
    <property type="match status" value="1"/>
</dbReference>
<evidence type="ECO:0000259" key="2">
    <source>
        <dbReference type="PROSITE" id="PS50943"/>
    </source>
</evidence>
<dbReference type="InterPro" id="IPR001387">
    <property type="entry name" value="Cro/C1-type_HTH"/>
</dbReference>
<protein>
    <submittedName>
        <fullName evidence="3">HTH-type transcriptional regulator SutR</fullName>
    </submittedName>
</protein>
<dbReference type="EMBL" id="CAJVCE010000002">
    <property type="protein sequence ID" value="CAG7624617.1"/>
    <property type="molecule type" value="Genomic_DNA"/>
</dbReference>
<organism evidence="3 4">
    <name type="scientific">Paenibacillus allorhizosphaerae</name>
    <dbReference type="NCBI Taxonomy" id="2849866"/>
    <lineage>
        <taxon>Bacteria</taxon>
        <taxon>Bacillati</taxon>
        <taxon>Bacillota</taxon>
        <taxon>Bacilli</taxon>
        <taxon>Bacillales</taxon>
        <taxon>Paenibacillaceae</taxon>
        <taxon>Paenibacillus</taxon>
    </lineage>
</organism>
<keyword evidence="1" id="KW-0238">DNA-binding</keyword>
<dbReference type="InterPro" id="IPR013096">
    <property type="entry name" value="Cupin_2"/>
</dbReference>
<evidence type="ECO:0000256" key="1">
    <source>
        <dbReference type="ARBA" id="ARBA00023125"/>
    </source>
</evidence>
<dbReference type="CDD" id="cd00093">
    <property type="entry name" value="HTH_XRE"/>
    <property type="match status" value="1"/>
</dbReference>